<protein>
    <recommendedName>
        <fullName evidence="5">Low temperature viability protein</fullName>
    </recommendedName>
</protein>
<feature type="region of interest" description="Disordered" evidence="2">
    <location>
        <begin position="25"/>
        <end position="57"/>
    </location>
</feature>
<dbReference type="GO" id="GO:0005829">
    <property type="term" value="C:cytosol"/>
    <property type="evidence" value="ECO:0007669"/>
    <property type="project" value="TreeGrafter"/>
</dbReference>
<dbReference type="KEGG" id="fcy:FRACYDRAFT_205946"/>
<gene>
    <name evidence="3" type="ORF">FRACYDRAFT_205946</name>
</gene>
<feature type="compositionally biased region" description="Polar residues" evidence="2">
    <location>
        <begin position="35"/>
        <end position="54"/>
    </location>
</feature>
<evidence type="ECO:0000256" key="1">
    <source>
        <dbReference type="ARBA" id="ARBA00009078"/>
    </source>
</evidence>
<reference evidence="3 4" key="1">
    <citation type="submission" date="2016-09" db="EMBL/GenBank/DDBJ databases">
        <title>Extensive genetic diversity and differential bi-allelic expression allows diatom success in the polar Southern Ocean.</title>
        <authorList>
            <consortium name="DOE Joint Genome Institute"/>
            <person name="Mock T."/>
            <person name="Otillar R.P."/>
            <person name="Strauss J."/>
            <person name="Dupont C."/>
            <person name="Frickenhaus S."/>
            <person name="Maumus F."/>
            <person name="Mcmullan M."/>
            <person name="Sanges R."/>
            <person name="Schmutz J."/>
            <person name="Toseland A."/>
            <person name="Valas R."/>
            <person name="Veluchamy A."/>
            <person name="Ward B.J."/>
            <person name="Allen A."/>
            <person name="Barry K."/>
            <person name="Falciatore A."/>
            <person name="Ferrante M."/>
            <person name="Fortunato A.E."/>
            <person name="Gloeckner G."/>
            <person name="Gruber A."/>
            <person name="Hipkin R."/>
            <person name="Janech M."/>
            <person name="Kroth P."/>
            <person name="Leese F."/>
            <person name="Lindquist E."/>
            <person name="Lyon B.R."/>
            <person name="Martin J."/>
            <person name="Mayer C."/>
            <person name="Parker M."/>
            <person name="Quesneville H."/>
            <person name="Raymond J."/>
            <person name="Uhlig C."/>
            <person name="Valentin K.U."/>
            <person name="Worden A.Z."/>
            <person name="Armbrust E.V."/>
            <person name="Bowler C."/>
            <person name="Green B."/>
            <person name="Moulton V."/>
            <person name="Van Oosterhout C."/>
            <person name="Grigoriev I."/>
        </authorList>
    </citation>
    <scope>NUCLEOTIDE SEQUENCE [LARGE SCALE GENOMIC DNA]</scope>
    <source>
        <strain evidence="3 4">CCMP1102</strain>
    </source>
</reference>
<accession>A0A1E7FRC6</accession>
<dbReference type="OrthoDB" id="5852896at2759"/>
<dbReference type="GO" id="GO:0005634">
    <property type="term" value="C:nucleus"/>
    <property type="evidence" value="ECO:0007669"/>
    <property type="project" value="TreeGrafter"/>
</dbReference>
<feature type="region of interest" description="Disordered" evidence="2">
    <location>
        <begin position="430"/>
        <end position="469"/>
    </location>
</feature>
<feature type="compositionally biased region" description="Basic residues" evidence="2">
    <location>
        <begin position="440"/>
        <end position="451"/>
    </location>
</feature>
<evidence type="ECO:0008006" key="5">
    <source>
        <dbReference type="Google" id="ProtNLM"/>
    </source>
</evidence>
<proteinExistence type="inferred from homology"/>
<dbReference type="PANTHER" id="PTHR21531:SF0">
    <property type="entry name" value="PROTEIN LTV1 HOMOLOG"/>
    <property type="match status" value="1"/>
</dbReference>
<evidence type="ECO:0000313" key="4">
    <source>
        <dbReference type="Proteomes" id="UP000095751"/>
    </source>
</evidence>
<dbReference type="EMBL" id="KV784354">
    <property type="protein sequence ID" value="OEU20677.1"/>
    <property type="molecule type" value="Genomic_DNA"/>
</dbReference>
<comment type="similarity">
    <text evidence="1">Belongs to the LTV1 family.</text>
</comment>
<dbReference type="InterPro" id="IPR007307">
    <property type="entry name" value="Ltv1"/>
</dbReference>
<dbReference type="Proteomes" id="UP000095751">
    <property type="component" value="Unassembled WGS sequence"/>
</dbReference>
<dbReference type="GO" id="GO:0000056">
    <property type="term" value="P:ribosomal small subunit export from nucleus"/>
    <property type="evidence" value="ECO:0007669"/>
    <property type="project" value="TreeGrafter"/>
</dbReference>
<dbReference type="AlphaFoldDB" id="A0A1E7FRC6"/>
<sequence length="572" mass="63963">MGKTKKPFIDKKNASTYHLLYRSQRDVADGDADNGSESGNNSGVVLWPSPNNNPETDEKILLGKKGVRVIEDGALSQWKNQLSEAGLVDDFDYEEHTKPITGTGQYFANNTKNMPGTSKREVNFMLDARARDVKDEIVQEVDRQLDSIALTSDHMDEEIAQMLFGDFDEGEFEELNDEFVLDAAKEPEPTADGDQAFDFAAHVQGLIDKAKMESHDEAGMGGLSTIHEQGKMDQDFFSKAKRVGKGYDDDNDDDGDSGYFDENDTIPGIVPKLTQLEEQALCDKFNEALAEYDSDELGEGYDDDDVIGNRPLEGDTQVEAALDDYLQERDDDIFMQGNRHYMDGPNNGGSGFAALVGTKMVPVKDINLKEIDCTIRPMDEILGEADDTLRNPHAAPPIEEVFIDGKSYYSERMRNPWDCESILSTYSNLDNNPMTIASSSRRRRRKPKKGKSGLGDDDESTASAPAQQHQIIQLSEKTGLPLEVLPSGHYTDDGYCPTLDGADTMMSVNKGEKRHKNESAEEKKLRKLNVKKERQVARMQKKMMKEAFNDEFNKRQNDLLVDDMGGTSVFRF</sequence>
<dbReference type="GO" id="GO:0030688">
    <property type="term" value="C:preribosome, small subunit precursor"/>
    <property type="evidence" value="ECO:0007669"/>
    <property type="project" value="TreeGrafter"/>
</dbReference>
<keyword evidence="4" id="KW-1185">Reference proteome</keyword>
<evidence type="ECO:0000313" key="3">
    <source>
        <dbReference type="EMBL" id="OEU20677.1"/>
    </source>
</evidence>
<dbReference type="GO" id="GO:0042274">
    <property type="term" value="P:ribosomal small subunit biogenesis"/>
    <property type="evidence" value="ECO:0007669"/>
    <property type="project" value="InterPro"/>
</dbReference>
<name>A0A1E7FRC6_9STRA</name>
<dbReference type="InParanoid" id="A0A1E7FRC6"/>
<evidence type="ECO:0000256" key="2">
    <source>
        <dbReference type="SAM" id="MobiDB-lite"/>
    </source>
</evidence>
<organism evidence="3 4">
    <name type="scientific">Fragilariopsis cylindrus CCMP1102</name>
    <dbReference type="NCBI Taxonomy" id="635003"/>
    <lineage>
        <taxon>Eukaryota</taxon>
        <taxon>Sar</taxon>
        <taxon>Stramenopiles</taxon>
        <taxon>Ochrophyta</taxon>
        <taxon>Bacillariophyta</taxon>
        <taxon>Bacillariophyceae</taxon>
        <taxon>Bacillariophycidae</taxon>
        <taxon>Bacillariales</taxon>
        <taxon>Bacillariaceae</taxon>
        <taxon>Fragilariopsis</taxon>
    </lineage>
</organism>
<dbReference type="PANTHER" id="PTHR21531">
    <property type="entry name" value="LOW-TEMPERATURE VIABILITY PROTEIN LTV1-RELATED"/>
    <property type="match status" value="1"/>
</dbReference>